<reference evidence="4 5" key="1">
    <citation type="submission" date="2014-12" db="EMBL/GenBank/DDBJ databases">
        <title>Draft genome sequences of 29 type strains of Enterococci.</title>
        <authorList>
            <person name="Zhong Z."/>
            <person name="Sun Z."/>
            <person name="Liu W."/>
            <person name="Zhang W."/>
            <person name="Zhang H."/>
        </authorList>
    </citation>
    <scope>NUCLEOTIDE SEQUENCE [LARGE SCALE GENOMIC DNA]</scope>
    <source>
        <strain evidence="4 5">DSM 15687</strain>
    </source>
</reference>
<name>A0A1L8WQC7_9ENTE</name>
<comment type="caution">
    <text evidence="4">The sequence shown here is derived from an EMBL/GenBank/DDBJ whole genome shotgun (WGS) entry which is preliminary data.</text>
</comment>
<evidence type="ECO:0000256" key="1">
    <source>
        <dbReference type="ARBA" id="ARBA00022801"/>
    </source>
</evidence>
<keyword evidence="2" id="KW-0732">Signal</keyword>
<sequence length="400" mass="44745">MKIIMKQVILRKIFATSVICMSLGASVSVCASELNSQSYVATNHLSKNVQDQSVIKNGDFHAGLDYWIVSNPNANNPALITENSKRYVKASNGENIHQFVALKPNTKYHFSYEVASGDGFPAKVEFGTLNQGEAFKMLQENTHSNNVWEKHEFTFTTPETENTYIIRFSSTGSGWATFRNIDIQSAEVPIEDTLLHVGVENNQAYIYLNLTKEQFNSKERFIVYLDGKYYFETYAGTAYYSSTEKIDEDSVKAYRDFKGKKGEKIEVYRVSGIPGESAENKQLIESLVVDQDLMTTNDKLTDAVKDIQVIGKKAIVTLDQQMFEQKNRLVISKNGSYLAETYAGTAYYASAKKENGVVQLTYDTSLLPGNILSVQLVGGKPGDVIYSNSFSQVLSTFEVK</sequence>
<dbReference type="Proteomes" id="UP000182152">
    <property type="component" value="Unassembled WGS sequence"/>
</dbReference>
<dbReference type="EMBL" id="JXLB01000006">
    <property type="protein sequence ID" value="OJG83022.1"/>
    <property type="molecule type" value="Genomic_DNA"/>
</dbReference>
<dbReference type="Gene3D" id="2.60.120.260">
    <property type="entry name" value="Galactose-binding domain-like"/>
    <property type="match status" value="1"/>
</dbReference>
<dbReference type="Pfam" id="PF02018">
    <property type="entry name" value="CBM_4_9"/>
    <property type="match status" value="1"/>
</dbReference>
<keyword evidence="5" id="KW-1185">Reference proteome</keyword>
<feature type="domain" description="CBM-cenC" evidence="3">
    <location>
        <begin position="53"/>
        <end position="170"/>
    </location>
</feature>
<accession>A0A1L8WQC7</accession>
<dbReference type="STRING" id="150033.RV14_GL002025"/>
<evidence type="ECO:0000313" key="5">
    <source>
        <dbReference type="Proteomes" id="UP000182152"/>
    </source>
</evidence>
<dbReference type="GO" id="GO:0016798">
    <property type="term" value="F:hydrolase activity, acting on glycosyl bonds"/>
    <property type="evidence" value="ECO:0007669"/>
    <property type="project" value="InterPro"/>
</dbReference>
<proteinExistence type="predicted"/>
<dbReference type="AlphaFoldDB" id="A0A1L8WQC7"/>
<gene>
    <name evidence="4" type="ORF">RV14_GL002025</name>
</gene>
<dbReference type="SUPFAM" id="SSF49785">
    <property type="entry name" value="Galactose-binding domain-like"/>
    <property type="match status" value="1"/>
</dbReference>
<feature type="chain" id="PRO_5012069538" description="CBM-cenC domain-containing protein" evidence="2">
    <location>
        <begin position="32"/>
        <end position="400"/>
    </location>
</feature>
<organism evidence="4 5">
    <name type="scientific">Enterococcus ratti</name>
    <dbReference type="NCBI Taxonomy" id="150033"/>
    <lineage>
        <taxon>Bacteria</taxon>
        <taxon>Bacillati</taxon>
        <taxon>Bacillota</taxon>
        <taxon>Bacilli</taxon>
        <taxon>Lactobacillales</taxon>
        <taxon>Enterococcaceae</taxon>
        <taxon>Enterococcus</taxon>
    </lineage>
</organism>
<evidence type="ECO:0000259" key="3">
    <source>
        <dbReference type="Pfam" id="PF02018"/>
    </source>
</evidence>
<protein>
    <recommendedName>
        <fullName evidence="3">CBM-cenC domain-containing protein</fullName>
    </recommendedName>
</protein>
<dbReference type="InterPro" id="IPR003305">
    <property type="entry name" value="CenC_carb-bd"/>
</dbReference>
<dbReference type="InterPro" id="IPR008979">
    <property type="entry name" value="Galactose-bd-like_sf"/>
</dbReference>
<keyword evidence="1" id="KW-0378">Hydrolase</keyword>
<evidence type="ECO:0000256" key="2">
    <source>
        <dbReference type="SAM" id="SignalP"/>
    </source>
</evidence>
<evidence type="ECO:0000313" key="4">
    <source>
        <dbReference type="EMBL" id="OJG83022.1"/>
    </source>
</evidence>
<feature type="signal peptide" evidence="2">
    <location>
        <begin position="1"/>
        <end position="31"/>
    </location>
</feature>